<dbReference type="PRINTS" id="PR00455">
    <property type="entry name" value="HTHTETR"/>
</dbReference>
<reference evidence="6" key="1">
    <citation type="submission" date="2020-05" db="EMBL/GenBank/DDBJ databases">
        <title>Sulfur intermediates as new biogeochemical hubs in an aquatic model microbial ecosystem.</title>
        <authorList>
            <person name="Vigneron A."/>
        </authorList>
    </citation>
    <scope>NUCLEOTIDE SEQUENCE</scope>
    <source>
        <strain evidence="6">Bin.250</strain>
    </source>
</reference>
<evidence type="ECO:0000256" key="4">
    <source>
        <dbReference type="PROSITE-ProRule" id="PRU00335"/>
    </source>
</evidence>
<keyword evidence="2 4" id="KW-0238">DNA-binding</keyword>
<protein>
    <submittedName>
        <fullName evidence="6">TetR/AcrR family transcriptional regulator</fullName>
    </submittedName>
</protein>
<organism evidence="6 7">
    <name type="scientific">SAR86 cluster bacterium</name>
    <dbReference type="NCBI Taxonomy" id="2030880"/>
    <lineage>
        <taxon>Bacteria</taxon>
        <taxon>Pseudomonadati</taxon>
        <taxon>Pseudomonadota</taxon>
        <taxon>Gammaproteobacteria</taxon>
        <taxon>SAR86 cluster</taxon>
    </lineage>
</organism>
<dbReference type="InterPro" id="IPR050109">
    <property type="entry name" value="HTH-type_TetR-like_transc_reg"/>
</dbReference>
<dbReference type="InterPro" id="IPR001647">
    <property type="entry name" value="HTH_TetR"/>
</dbReference>
<dbReference type="AlphaFoldDB" id="A0A972W112"/>
<evidence type="ECO:0000313" key="7">
    <source>
        <dbReference type="Proteomes" id="UP000754644"/>
    </source>
</evidence>
<dbReference type="EMBL" id="JABMOJ010000500">
    <property type="protein sequence ID" value="NQV66337.1"/>
    <property type="molecule type" value="Genomic_DNA"/>
</dbReference>
<gene>
    <name evidence="6" type="ORF">HQ497_13330</name>
</gene>
<evidence type="ECO:0000256" key="1">
    <source>
        <dbReference type="ARBA" id="ARBA00023015"/>
    </source>
</evidence>
<accession>A0A972W112</accession>
<evidence type="ECO:0000256" key="3">
    <source>
        <dbReference type="ARBA" id="ARBA00023163"/>
    </source>
</evidence>
<dbReference type="Proteomes" id="UP000754644">
    <property type="component" value="Unassembled WGS sequence"/>
</dbReference>
<keyword evidence="3" id="KW-0804">Transcription</keyword>
<dbReference type="PANTHER" id="PTHR30055:SF234">
    <property type="entry name" value="HTH-TYPE TRANSCRIPTIONAL REGULATOR BETI"/>
    <property type="match status" value="1"/>
</dbReference>
<evidence type="ECO:0000256" key="2">
    <source>
        <dbReference type="ARBA" id="ARBA00023125"/>
    </source>
</evidence>
<dbReference type="PANTHER" id="PTHR30055">
    <property type="entry name" value="HTH-TYPE TRANSCRIPTIONAL REGULATOR RUTR"/>
    <property type="match status" value="1"/>
</dbReference>
<proteinExistence type="predicted"/>
<dbReference type="GO" id="GO:0000976">
    <property type="term" value="F:transcription cis-regulatory region binding"/>
    <property type="evidence" value="ECO:0007669"/>
    <property type="project" value="TreeGrafter"/>
</dbReference>
<evidence type="ECO:0000259" key="5">
    <source>
        <dbReference type="PROSITE" id="PS50977"/>
    </source>
</evidence>
<dbReference type="PROSITE" id="PS50977">
    <property type="entry name" value="HTH_TETR_2"/>
    <property type="match status" value="1"/>
</dbReference>
<dbReference type="GO" id="GO:0003700">
    <property type="term" value="F:DNA-binding transcription factor activity"/>
    <property type="evidence" value="ECO:0007669"/>
    <property type="project" value="TreeGrafter"/>
</dbReference>
<sequence length="212" mass="23556">MKSTATVLPAEGLRARKKKETHQRICDAATALFIQLGYTETTCDAIALQANISKPTFFNYFPSKLAVLHTLIDEMDRQFLLYINDEIRQPDTTARRLQSLLARSARYINRSPALTRLILVEGMGALGNVDKSQARFSRLHEAMASLLNAGVEQGDVRTDYSIELLVQMLVGGYLYALLNWLSSQQVDLTVRLAETAGFLAESLAPPTAQPPR</sequence>
<evidence type="ECO:0000313" key="6">
    <source>
        <dbReference type="EMBL" id="NQV66337.1"/>
    </source>
</evidence>
<feature type="DNA-binding region" description="H-T-H motif" evidence="4">
    <location>
        <begin position="42"/>
        <end position="61"/>
    </location>
</feature>
<name>A0A972W112_9GAMM</name>
<comment type="caution">
    <text evidence="6">The sequence shown here is derived from an EMBL/GenBank/DDBJ whole genome shotgun (WGS) entry which is preliminary data.</text>
</comment>
<feature type="domain" description="HTH tetR-type" evidence="5">
    <location>
        <begin position="19"/>
        <end position="79"/>
    </location>
</feature>
<keyword evidence="1" id="KW-0805">Transcription regulation</keyword>
<dbReference type="Pfam" id="PF00440">
    <property type="entry name" value="TetR_N"/>
    <property type="match status" value="1"/>
</dbReference>
<dbReference type="InterPro" id="IPR009057">
    <property type="entry name" value="Homeodomain-like_sf"/>
</dbReference>
<dbReference type="InterPro" id="IPR036271">
    <property type="entry name" value="Tet_transcr_reg_TetR-rel_C_sf"/>
</dbReference>
<dbReference type="SUPFAM" id="SSF46689">
    <property type="entry name" value="Homeodomain-like"/>
    <property type="match status" value="1"/>
</dbReference>
<dbReference type="Gene3D" id="1.10.357.10">
    <property type="entry name" value="Tetracycline Repressor, domain 2"/>
    <property type="match status" value="1"/>
</dbReference>
<dbReference type="SUPFAM" id="SSF48498">
    <property type="entry name" value="Tetracyclin repressor-like, C-terminal domain"/>
    <property type="match status" value="1"/>
</dbReference>